<feature type="domain" description="Agenet" evidence="5">
    <location>
        <begin position="12"/>
        <end position="83"/>
    </location>
</feature>
<dbReference type="Pfam" id="PF05641">
    <property type="entry name" value="Agenet"/>
    <property type="match status" value="2"/>
</dbReference>
<keyword evidence="2" id="KW-0341">Growth regulation</keyword>
<feature type="domain" description="Agenet" evidence="5">
    <location>
        <begin position="87"/>
        <end position="143"/>
    </location>
</feature>
<gene>
    <name evidence="6" type="ORF">CJ030_MR4G029035</name>
</gene>
<feature type="region of interest" description="Disordered" evidence="4">
    <location>
        <begin position="327"/>
        <end position="351"/>
    </location>
</feature>
<feature type="domain" description="Agenet" evidence="5">
    <location>
        <begin position="229"/>
        <end position="285"/>
    </location>
</feature>
<sequence length="935" mass="104681">MVTFEGSGESDQFYSVNSEVEVSSDEPGFKGSWYLANVLEPSVPNKHKKAKVEYRTLLTDDGYDLLIEDVDRDFVRPLPPEELVAAQVFEEGEVVGAYCRDGWWTGVVVKVLRDSRYRVFFENPPDVIEFHRQDLRLHLEWDNGKWIRPEKQQKAGSMFSTGMDVEVNIKKENLFDAWFPAIVLKEERDNTFLVKYKCFSEDDGVKDDKSTVDFLHIRLSPPPPPQADRKYDLSEKVDAFCDFAWRTGVITKCVTDTKYLVSFVHPNELRAINLSEIRPRVEWKDGEWVSRYQEVLFTLDIQDQMRNACKNTRNPEVTVQVESLGVPKDVMDGRTPPSTNSLKNLLDQSNPDDSKVVSYALTPSMKKMKLSTASCNSMESYPLKKFKIRNTAKDALSATACQLRKNCSKPSKKVLSGSTNPSSRGKQTRDLDIDGNQPFAKVEGLVGEPKFNKQQKLGDLNGQTTSPVKKKGRSTKSQVKSPPSSAAGKKHTSGGGTAKEIVLEGIRKAPEMPVILGLEAKGMGRSDSGNCSQISTEKMNANHLTGDRPFCLNMWKEDEQEVLKDSSLDADFLLILSKDIDQQKSRGNSTKRKRGRPRKVVSSSSEASEEGKGQNRVGDAADGASMEDHPTEGGASDMFTGGKSTDSHDSSRRKLAEVSGTNCMSEDNGMAIVVSSSHMDDDDRPLSTWFGGMLHCPTSVKESRLSPGSTVVECNEASEGQVDIMQQVPAADDTGGCVLNENRSLPFVKSSLLWKTLESMEIFRMMPQDPHFHPLGICKEEYREGLAIGNMVTFASLTEKISKLHLDQSRSILCGYLESLVDLEKHGFDVTFLRGRMNKLLSIKDRQEQILNESKDAECKIFKYHREKTEMADKMVNITKQIAELEGKRALINSEMERKKVESSRLQMRVDAIKEDIQSAQLDFEKVAAAPWKLG</sequence>
<feature type="domain" description="Agenet" evidence="5">
    <location>
        <begin position="157"/>
        <end position="225"/>
    </location>
</feature>
<feature type="compositionally biased region" description="Polar residues" evidence="4">
    <location>
        <begin position="336"/>
        <end position="351"/>
    </location>
</feature>
<dbReference type="Proteomes" id="UP000516437">
    <property type="component" value="Chromosome 4"/>
</dbReference>
<evidence type="ECO:0000256" key="2">
    <source>
        <dbReference type="ARBA" id="ARBA00022604"/>
    </source>
</evidence>
<feature type="region of interest" description="Disordered" evidence="4">
    <location>
        <begin position="583"/>
        <end position="660"/>
    </location>
</feature>
<evidence type="ECO:0000313" key="7">
    <source>
        <dbReference type="Proteomes" id="UP000516437"/>
    </source>
</evidence>
<evidence type="ECO:0000256" key="3">
    <source>
        <dbReference type="SAM" id="Coils"/>
    </source>
</evidence>
<dbReference type="AlphaFoldDB" id="A0A6A1VUI1"/>
<evidence type="ECO:0000256" key="4">
    <source>
        <dbReference type="SAM" id="MobiDB-lite"/>
    </source>
</evidence>
<dbReference type="CDD" id="cd20405">
    <property type="entry name" value="Tudor_Agenet_AtDUF_rpt1_3"/>
    <property type="match status" value="2"/>
</dbReference>
<name>A0A6A1VUI1_9ROSI</name>
<feature type="coiled-coil region" evidence="3">
    <location>
        <begin position="868"/>
        <end position="902"/>
    </location>
</feature>
<feature type="compositionally biased region" description="Basic residues" evidence="4">
    <location>
        <begin position="589"/>
        <end position="599"/>
    </location>
</feature>
<dbReference type="InterPro" id="IPR014002">
    <property type="entry name" value="Agenet_dom_plant"/>
</dbReference>
<feature type="compositionally biased region" description="Polar residues" evidence="4">
    <location>
        <begin position="475"/>
        <end position="484"/>
    </location>
</feature>
<dbReference type="InterPro" id="IPR007930">
    <property type="entry name" value="DUF724"/>
</dbReference>
<dbReference type="InterPro" id="IPR008395">
    <property type="entry name" value="Agenet-like_dom"/>
</dbReference>
<dbReference type="CDD" id="cd20406">
    <property type="entry name" value="Tudor_Agenet_AtDUF_rpt2_4"/>
    <property type="match status" value="2"/>
</dbReference>
<dbReference type="SMART" id="SM00743">
    <property type="entry name" value="Agenet"/>
    <property type="match status" value="4"/>
</dbReference>
<dbReference type="OrthoDB" id="687110at2759"/>
<organism evidence="6 7">
    <name type="scientific">Morella rubra</name>
    <name type="common">Chinese bayberry</name>
    <dbReference type="NCBI Taxonomy" id="262757"/>
    <lineage>
        <taxon>Eukaryota</taxon>
        <taxon>Viridiplantae</taxon>
        <taxon>Streptophyta</taxon>
        <taxon>Embryophyta</taxon>
        <taxon>Tracheophyta</taxon>
        <taxon>Spermatophyta</taxon>
        <taxon>Magnoliopsida</taxon>
        <taxon>eudicotyledons</taxon>
        <taxon>Gunneridae</taxon>
        <taxon>Pentapetalae</taxon>
        <taxon>rosids</taxon>
        <taxon>fabids</taxon>
        <taxon>Fagales</taxon>
        <taxon>Myricaceae</taxon>
        <taxon>Morella</taxon>
    </lineage>
</organism>
<keyword evidence="1" id="KW-0813">Transport</keyword>
<keyword evidence="7" id="KW-1185">Reference proteome</keyword>
<feature type="compositionally biased region" description="Polar residues" evidence="4">
    <location>
        <begin position="416"/>
        <end position="425"/>
    </location>
</feature>
<evidence type="ECO:0000256" key="1">
    <source>
        <dbReference type="ARBA" id="ARBA00022448"/>
    </source>
</evidence>
<keyword evidence="3" id="KW-0175">Coiled coil</keyword>
<feature type="compositionally biased region" description="Basic and acidic residues" evidence="4">
    <location>
        <begin position="645"/>
        <end position="656"/>
    </location>
</feature>
<evidence type="ECO:0000313" key="6">
    <source>
        <dbReference type="EMBL" id="KAB1216433.1"/>
    </source>
</evidence>
<proteinExistence type="predicted"/>
<comment type="caution">
    <text evidence="6">The sequence shown here is derived from an EMBL/GenBank/DDBJ whole genome shotgun (WGS) entry which is preliminary data.</text>
</comment>
<feature type="region of interest" description="Disordered" evidence="4">
    <location>
        <begin position="407"/>
        <end position="436"/>
    </location>
</feature>
<reference evidence="6 7" key="1">
    <citation type="journal article" date="2019" name="Plant Biotechnol. J.">
        <title>The red bayberry genome and genetic basis of sex determination.</title>
        <authorList>
            <person name="Jia H.M."/>
            <person name="Jia H.J."/>
            <person name="Cai Q.L."/>
            <person name="Wang Y."/>
            <person name="Zhao H.B."/>
            <person name="Yang W.F."/>
            <person name="Wang G.Y."/>
            <person name="Li Y.H."/>
            <person name="Zhan D.L."/>
            <person name="Shen Y.T."/>
            <person name="Niu Q.F."/>
            <person name="Chang L."/>
            <person name="Qiu J."/>
            <person name="Zhao L."/>
            <person name="Xie H.B."/>
            <person name="Fu W.Y."/>
            <person name="Jin J."/>
            <person name="Li X.W."/>
            <person name="Jiao Y."/>
            <person name="Zhou C.C."/>
            <person name="Tu T."/>
            <person name="Chai C.Y."/>
            <person name="Gao J.L."/>
            <person name="Fan L.J."/>
            <person name="van de Weg E."/>
            <person name="Wang J.Y."/>
            <person name="Gao Z.S."/>
        </authorList>
    </citation>
    <scope>NUCLEOTIDE SEQUENCE [LARGE SCALE GENOMIC DNA]</scope>
    <source>
        <tissue evidence="6">Leaves</tissue>
    </source>
</reference>
<protein>
    <recommendedName>
        <fullName evidence="5">Agenet domain-containing protein</fullName>
    </recommendedName>
</protein>
<accession>A0A6A1VUI1</accession>
<dbReference type="PANTHER" id="PTHR31917">
    <property type="entry name" value="AGENET DOMAIN-CONTAINING PROTEIN-RELATED"/>
    <property type="match status" value="1"/>
</dbReference>
<dbReference type="PANTHER" id="PTHR31917:SF153">
    <property type="entry name" value="DUF724 DOMAIN-CONTAINING PROTEIN 3-RELATED"/>
    <property type="match status" value="1"/>
</dbReference>
<feature type="region of interest" description="Disordered" evidence="4">
    <location>
        <begin position="451"/>
        <end position="497"/>
    </location>
</feature>
<dbReference type="Pfam" id="PF05266">
    <property type="entry name" value="DUF724"/>
    <property type="match status" value="1"/>
</dbReference>
<evidence type="ECO:0000259" key="5">
    <source>
        <dbReference type="SMART" id="SM00743"/>
    </source>
</evidence>
<dbReference type="EMBL" id="RXIC02000022">
    <property type="protein sequence ID" value="KAB1216433.1"/>
    <property type="molecule type" value="Genomic_DNA"/>
</dbReference>